<dbReference type="InterPro" id="IPR029044">
    <property type="entry name" value="Nucleotide-diphossugar_trans"/>
</dbReference>
<dbReference type="PANTHER" id="PTHR46390">
    <property type="entry name" value="MANNOSE-1-PHOSPHATE GUANYLYLTRANSFERASE"/>
    <property type="match status" value="1"/>
</dbReference>
<evidence type="ECO:0000313" key="12">
    <source>
        <dbReference type="EMBL" id="PAL20948.1"/>
    </source>
</evidence>
<dbReference type="InterPro" id="IPR001538">
    <property type="entry name" value="Man6P_isomerase-2_C"/>
</dbReference>
<gene>
    <name evidence="12" type="ORF">B9K05_12175</name>
</gene>
<dbReference type="EC" id="2.7.7.13" evidence="2"/>
<protein>
    <recommendedName>
        <fullName evidence="2">mannose-1-phosphate guanylyltransferase</fullName>
        <ecNumber evidence="2">2.7.7.13</ecNumber>
    </recommendedName>
</protein>
<dbReference type="AlphaFoldDB" id="A0A270B7J8"/>
<dbReference type="EMBL" id="NDFP01000016">
    <property type="protein sequence ID" value="PAL20948.1"/>
    <property type="molecule type" value="Genomic_DNA"/>
</dbReference>
<dbReference type="InterPro" id="IPR005835">
    <property type="entry name" value="NTP_transferase_dom"/>
</dbReference>
<dbReference type="InterPro" id="IPR011051">
    <property type="entry name" value="RmlC_Cupin_sf"/>
</dbReference>
<dbReference type="Pfam" id="PF01050">
    <property type="entry name" value="MannoseP_isomer"/>
    <property type="match status" value="1"/>
</dbReference>
<feature type="domain" description="MannoseP isomerase/GMP-like beta-helix" evidence="11">
    <location>
        <begin position="310"/>
        <end position="364"/>
    </location>
</feature>
<evidence type="ECO:0000259" key="9">
    <source>
        <dbReference type="Pfam" id="PF00483"/>
    </source>
</evidence>
<keyword evidence="13" id="KW-1185">Reference proteome</keyword>
<dbReference type="Proteomes" id="UP000216033">
    <property type="component" value="Unassembled WGS sequence"/>
</dbReference>
<keyword evidence="12" id="KW-0413">Isomerase</keyword>
<dbReference type="GO" id="GO:0016853">
    <property type="term" value="F:isomerase activity"/>
    <property type="evidence" value="ECO:0007669"/>
    <property type="project" value="UniProtKB-KW"/>
</dbReference>
<evidence type="ECO:0000313" key="13">
    <source>
        <dbReference type="Proteomes" id="UP000216033"/>
    </source>
</evidence>
<dbReference type="InterPro" id="IPR006375">
    <property type="entry name" value="Man1P_GuaTrfase/Man6P_Isoase"/>
</dbReference>
<dbReference type="Pfam" id="PF00483">
    <property type="entry name" value="NTP_transferase"/>
    <property type="match status" value="1"/>
</dbReference>
<dbReference type="Pfam" id="PF22640">
    <property type="entry name" value="ManC_GMP_beta-helix"/>
    <property type="match status" value="1"/>
</dbReference>
<reference evidence="12 13" key="1">
    <citation type="submission" date="2017-04" db="EMBL/GenBank/DDBJ databases">
        <title>Kefir bacterial isolates.</title>
        <authorList>
            <person name="Kim Y."/>
            <person name="Blasche S."/>
            <person name="Patil K.R."/>
        </authorList>
    </citation>
    <scope>NUCLEOTIDE SEQUENCE [LARGE SCALE GENOMIC DNA]</scope>
    <source>
        <strain evidence="12 13">KR-2</strain>
    </source>
</reference>
<accession>A0A270B7J8</accession>
<keyword evidence="3 12" id="KW-0808">Transferase</keyword>
<evidence type="ECO:0000256" key="4">
    <source>
        <dbReference type="ARBA" id="ARBA00022695"/>
    </source>
</evidence>
<dbReference type="SUPFAM" id="SSF51182">
    <property type="entry name" value="RmlC-like cupins"/>
    <property type="match status" value="1"/>
</dbReference>
<dbReference type="PANTHER" id="PTHR46390:SF1">
    <property type="entry name" value="MANNOSE-1-PHOSPHATE GUANYLYLTRANSFERASE"/>
    <property type="match status" value="1"/>
</dbReference>
<evidence type="ECO:0000256" key="6">
    <source>
        <dbReference type="ARBA" id="ARBA00023134"/>
    </source>
</evidence>
<sequence length="488" mass="53664">MVGSKDTGDAGAGLHTAPIVPVILSGGAGSRLWPVSRGSFPKQFWPLLSDRTLLQETALRGQGQGLANPIVICNGEHRFIIAEQLRDAGVQDARIVLEPAGRNSAPAITAAAFIVAEQNPDAVLWVMAADAAIEDVPKLQVALEHAVLAARKGYVVTFGMTPTRPETGYGYIAQGGSIDGLPGVYEVSRFVEKPDRDKAAAFLAQGGYLWNSGMFVVRAATFLAEIKRYEPALYTYVQEAVEKRKTDMDFERLDPESFCKSPDISVDYAVAERTDMAAVVPGNFGWSDVGSWDTLWDLGKKDAQGNVLHGNVVVHDVSQSYVRTDGMLAAVLGVDNLIVVATQDAILVASKDRAQDVKTLVQTLKNNNRPEVDMHRLTYRPWGHYEALTEGHRFQVKKIVVKPGEKLSLQKHYHRAEHWVVVEGTALVTREDEQVIVRENESIYLPLGSLHRLENPGRIPVTLIEVQSGPYLDEDDIVRVEDMYSRTV</sequence>
<keyword evidence="4 12" id="KW-0548">Nucleotidyltransferase</keyword>
<keyword evidence="5" id="KW-0547">Nucleotide-binding</keyword>
<evidence type="ECO:0000256" key="3">
    <source>
        <dbReference type="ARBA" id="ARBA00022679"/>
    </source>
</evidence>
<organism evidence="12 13">
    <name type="scientific">Acetobacter syzygii</name>
    <dbReference type="NCBI Taxonomy" id="146476"/>
    <lineage>
        <taxon>Bacteria</taxon>
        <taxon>Pseudomonadati</taxon>
        <taxon>Pseudomonadota</taxon>
        <taxon>Alphaproteobacteria</taxon>
        <taxon>Acetobacterales</taxon>
        <taxon>Acetobacteraceae</taxon>
        <taxon>Acetobacter</taxon>
    </lineage>
</organism>
<dbReference type="CDD" id="cd02509">
    <property type="entry name" value="GDP-M1P_Guanylyltransferase"/>
    <property type="match status" value="1"/>
</dbReference>
<feature type="domain" description="Nucleotidyl transferase" evidence="9">
    <location>
        <begin position="21"/>
        <end position="304"/>
    </location>
</feature>
<dbReference type="GO" id="GO:0005525">
    <property type="term" value="F:GTP binding"/>
    <property type="evidence" value="ECO:0007669"/>
    <property type="project" value="UniProtKB-KW"/>
</dbReference>
<evidence type="ECO:0000256" key="2">
    <source>
        <dbReference type="ARBA" id="ARBA00012387"/>
    </source>
</evidence>
<evidence type="ECO:0000256" key="1">
    <source>
        <dbReference type="ARBA" id="ARBA00006115"/>
    </source>
</evidence>
<evidence type="ECO:0000256" key="7">
    <source>
        <dbReference type="ARBA" id="ARBA00047343"/>
    </source>
</evidence>
<dbReference type="NCBIfam" id="TIGR01479">
    <property type="entry name" value="GMP_PMI"/>
    <property type="match status" value="1"/>
</dbReference>
<comment type="similarity">
    <text evidence="1 8">Belongs to the mannose-6-phosphate isomerase type 2 family.</text>
</comment>
<dbReference type="FunFam" id="3.90.550.10:FF:000046">
    <property type="entry name" value="Mannose-1-phosphate guanylyltransferase (GDP)"/>
    <property type="match status" value="1"/>
</dbReference>
<dbReference type="InterPro" id="IPR049577">
    <property type="entry name" value="GMPP_N"/>
</dbReference>
<dbReference type="InterPro" id="IPR054566">
    <property type="entry name" value="ManC/GMP-like_b-helix"/>
</dbReference>
<dbReference type="STRING" id="1231343.Absy_023_033"/>
<comment type="caution">
    <text evidence="12">The sequence shown here is derived from an EMBL/GenBank/DDBJ whole genome shotgun (WGS) entry which is preliminary data.</text>
</comment>
<evidence type="ECO:0000259" key="11">
    <source>
        <dbReference type="Pfam" id="PF22640"/>
    </source>
</evidence>
<proteinExistence type="inferred from homology"/>
<dbReference type="GO" id="GO:0009298">
    <property type="term" value="P:GDP-mannose biosynthetic process"/>
    <property type="evidence" value="ECO:0007669"/>
    <property type="project" value="TreeGrafter"/>
</dbReference>
<dbReference type="Gene3D" id="3.90.550.10">
    <property type="entry name" value="Spore Coat Polysaccharide Biosynthesis Protein SpsA, Chain A"/>
    <property type="match status" value="1"/>
</dbReference>
<feature type="domain" description="Mannose-6-phosphate isomerase type II C-terminal" evidence="10">
    <location>
        <begin position="367"/>
        <end position="482"/>
    </location>
</feature>
<name>A0A270B7J8_9PROT</name>
<evidence type="ECO:0000256" key="8">
    <source>
        <dbReference type="RuleBase" id="RU004190"/>
    </source>
</evidence>
<dbReference type="GO" id="GO:0004475">
    <property type="term" value="F:mannose-1-phosphate guanylyltransferase (GTP) activity"/>
    <property type="evidence" value="ECO:0007669"/>
    <property type="project" value="UniProtKB-EC"/>
</dbReference>
<evidence type="ECO:0000259" key="10">
    <source>
        <dbReference type="Pfam" id="PF01050"/>
    </source>
</evidence>
<dbReference type="InterPro" id="IPR014710">
    <property type="entry name" value="RmlC-like_jellyroll"/>
</dbReference>
<dbReference type="Gene3D" id="2.60.120.10">
    <property type="entry name" value="Jelly Rolls"/>
    <property type="match status" value="1"/>
</dbReference>
<dbReference type="GO" id="GO:0000271">
    <property type="term" value="P:polysaccharide biosynthetic process"/>
    <property type="evidence" value="ECO:0007669"/>
    <property type="project" value="InterPro"/>
</dbReference>
<comment type="catalytic activity">
    <reaction evidence="7">
        <text>alpha-D-mannose 1-phosphate + GTP + H(+) = GDP-alpha-D-mannose + diphosphate</text>
        <dbReference type="Rhea" id="RHEA:15229"/>
        <dbReference type="ChEBI" id="CHEBI:15378"/>
        <dbReference type="ChEBI" id="CHEBI:33019"/>
        <dbReference type="ChEBI" id="CHEBI:37565"/>
        <dbReference type="ChEBI" id="CHEBI:57527"/>
        <dbReference type="ChEBI" id="CHEBI:58409"/>
        <dbReference type="EC" id="2.7.7.13"/>
    </reaction>
</comment>
<dbReference type="CDD" id="cd02213">
    <property type="entry name" value="cupin_PMI_typeII_C"/>
    <property type="match status" value="1"/>
</dbReference>
<dbReference type="OrthoDB" id="9806359at2"/>
<dbReference type="FunFam" id="2.60.120.10:FF:000032">
    <property type="entry name" value="Mannose-1-phosphate guanylyltransferase/mannose-6-phosphate isomerase"/>
    <property type="match status" value="1"/>
</dbReference>
<dbReference type="InterPro" id="IPR051161">
    <property type="entry name" value="Mannose-6P_isomerase_type2"/>
</dbReference>
<evidence type="ECO:0000256" key="5">
    <source>
        <dbReference type="ARBA" id="ARBA00022741"/>
    </source>
</evidence>
<dbReference type="SUPFAM" id="SSF53448">
    <property type="entry name" value="Nucleotide-diphospho-sugar transferases"/>
    <property type="match status" value="1"/>
</dbReference>
<keyword evidence="6" id="KW-0342">GTP-binding</keyword>